<dbReference type="Gene3D" id="1.10.260.40">
    <property type="entry name" value="lambda repressor-like DNA-binding domains"/>
    <property type="match status" value="1"/>
</dbReference>
<dbReference type="Gene3D" id="3.40.50.300">
    <property type="entry name" value="P-loop containing nucleotide triphosphate hydrolases"/>
    <property type="match status" value="1"/>
</dbReference>
<evidence type="ECO:0000313" key="4">
    <source>
        <dbReference type="Proteomes" id="UP000199413"/>
    </source>
</evidence>
<sequence>MAGSSFGQRLRGFRQSAGLTIEDLSEASGVSGRAISDMERGHSRAPQERTLAALADALKLSDGDRAGLVELARSERSESRVGRPRVGELPRGVSDFVGRARRLELLCRHALAASVGGPTLVAVVHGQPGVGKTAFAVRAAEQLREVFPDGQFYLDLRGTDPVPTPVGEALMRLLRALDVNPRRIANDEQERASQLRAILRERRCLLVLDNAADEGQVRPLLPGLGAGMVVVTSRRLLGGLEGVLRIGLAPLTSGESADLLRAIVGEASDRAAGQEVGTVAQLCGHLPLALRIAGTRLASRPGWTMGHLAERLSDADRRLANLSVGDLGVAAAFALSYAQLSNPAKAMFRRLAHVPGVDFGAPIAAVLAQVDLFDAEDQLDELVDLGLLQSEGFDRYRFHDLIRLFAADRLRGEEPAEARAGTERRMVDWLLETAIIAGRWFEPGFGAPPDDWQGLVSMATPEEAHSWLQVEADNWLAALRSAAAADQHQRVVDVAETMHWYADRMIHWAHWSEVYCLSRVAAGRLPDRRQEITHINHYAWAVSTCERRHEESVALAMEAYRFAGELGDTKEQANALHYAARAWRMGGNIEKAMGAYYRALNLADAAGNHDGYVQICVGLGQTFVELGRFDEALNEFRGVLREVDARPVAPAPAQVARMTARVAMARCLADAKSWPEALDAATRALPLAADYGPRFTGRVHLTLGQAHSALGATDKARDHLTRALKLLEDGREERGSEKIRFTSGYAAPPPCAMTLCEVEIPVRAWHRGIALHARVGVHCALHRARTISLAKAELAALDA</sequence>
<dbReference type="InterPro" id="IPR049945">
    <property type="entry name" value="AAA_22"/>
</dbReference>
<accession>A0A1C6SYB7</accession>
<dbReference type="Pfam" id="PF13424">
    <property type="entry name" value="TPR_12"/>
    <property type="match status" value="1"/>
</dbReference>
<dbReference type="PANTHER" id="PTHR47691:SF3">
    <property type="entry name" value="HTH-TYPE TRANSCRIPTIONAL REGULATOR RV0890C-RELATED"/>
    <property type="match status" value="1"/>
</dbReference>
<dbReference type="EMBL" id="FMHV01000002">
    <property type="protein sequence ID" value="SCL34517.1"/>
    <property type="molecule type" value="Genomic_DNA"/>
</dbReference>
<dbReference type="Gene3D" id="1.10.10.10">
    <property type="entry name" value="Winged helix-like DNA-binding domain superfamily/Winged helix DNA-binding domain"/>
    <property type="match status" value="1"/>
</dbReference>
<dbReference type="PANTHER" id="PTHR47691">
    <property type="entry name" value="REGULATOR-RELATED"/>
    <property type="match status" value="1"/>
</dbReference>
<feature type="domain" description="HTH cro/C1-type" evidence="2">
    <location>
        <begin position="10"/>
        <end position="65"/>
    </location>
</feature>
<dbReference type="InterPro" id="IPR019734">
    <property type="entry name" value="TPR_rpt"/>
</dbReference>
<dbReference type="PROSITE" id="PS50943">
    <property type="entry name" value="HTH_CROC1"/>
    <property type="match status" value="1"/>
</dbReference>
<dbReference type="InterPro" id="IPR036388">
    <property type="entry name" value="WH-like_DNA-bd_sf"/>
</dbReference>
<protein>
    <submittedName>
        <fullName evidence="3">Transcriptional regulator, contains XRE-family HTH domain</fullName>
    </submittedName>
</protein>
<dbReference type="GO" id="GO:0043531">
    <property type="term" value="F:ADP binding"/>
    <property type="evidence" value="ECO:0007669"/>
    <property type="project" value="InterPro"/>
</dbReference>
<dbReference type="PROSITE" id="PS50005">
    <property type="entry name" value="TPR"/>
    <property type="match status" value="1"/>
</dbReference>
<dbReference type="CDD" id="cd00093">
    <property type="entry name" value="HTH_XRE"/>
    <property type="match status" value="1"/>
</dbReference>
<dbReference type="InterPro" id="IPR001387">
    <property type="entry name" value="Cro/C1-type_HTH"/>
</dbReference>
<evidence type="ECO:0000259" key="2">
    <source>
        <dbReference type="PROSITE" id="PS50943"/>
    </source>
</evidence>
<name>A0A1C6SYB7_9ACTN</name>
<evidence type="ECO:0000256" key="1">
    <source>
        <dbReference type="PROSITE-ProRule" id="PRU00339"/>
    </source>
</evidence>
<reference evidence="4" key="1">
    <citation type="submission" date="2016-06" db="EMBL/GenBank/DDBJ databases">
        <authorList>
            <person name="Varghese N."/>
            <person name="Submissions Spin"/>
        </authorList>
    </citation>
    <scope>NUCLEOTIDE SEQUENCE [LARGE SCALE GENOMIC DNA]</scope>
    <source>
        <strain evidence="4">DSM 45431</strain>
    </source>
</reference>
<feature type="repeat" description="TPR" evidence="1">
    <location>
        <begin position="697"/>
        <end position="730"/>
    </location>
</feature>
<dbReference type="SMART" id="SM00530">
    <property type="entry name" value="HTH_XRE"/>
    <property type="match status" value="1"/>
</dbReference>
<evidence type="ECO:0000313" key="3">
    <source>
        <dbReference type="EMBL" id="SCL34517.1"/>
    </source>
</evidence>
<keyword evidence="4" id="KW-1185">Reference proteome</keyword>
<dbReference type="InterPro" id="IPR011990">
    <property type="entry name" value="TPR-like_helical_dom_sf"/>
</dbReference>
<dbReference type="Gene3D" id="1.25.40.10">
    <property type="entry name" value="Tetratricopeptide repeat domain"/>
    <property type="match status" value="2"/>
</dbReference>
<dbReference type="Pfam" id="PF13560">
    <property type="entry name" value="HTH_31"/>
    <property type="match status" value="1"/>
</dbReference>
<dbReference type="PRINTS" id="PR00364">
    <property type="entry name" value="DISEASERSIST"/>
</dbReference>
<dbReference type="Proteomes" id="UP000199413">
    <property type="component" value="Unassembled WGS sequence"/>
</dbReference>
<dbReference type="Pfam" id="PF13401">
    <property type="entry name" value="AAA_22"/>
    <property type="match status" value="1"/>
</dbReference>
<dbReference type="SUPFAM" id="SSF52540">
    <property type="entry name" value="P-loop containing nucleoside triphosphate hydrolases"/>
    <property type="match status" value="1"/>
</dbReference>
<proteinExistence type="predicted"/>
<dbReference type="InterPro" id="IPR010982">
    <property type="entry name" value="Lambda_DNA-bd_dom_sf"/>
</dbReference>
<dbReference type="GO" id="GO:0003677">
    <property type="term" value="F:DNA binding"/>
    <property type="evidence" value="ECO:0007669"/>
    <property type="project" value="InterPro"/>
</dbReference>
<dbReference type="SUPFAM" id="SSF48452">
    <property type="entry name" value="TPR-like"/>
    <property type="match status" value="1"/>
</dbReference>
<dbReference type="InterPro" id="IPR027417">
    <property type="entry name" value="P-loop_NTPase"/>
</dbReference>
<gene>
    <name evidence="3" type="ORF">GA0070624_5013</name>
</gene>
<organism evidence="3 4">
    <name type="scientific">Micromonospora rhizosphaerae</name>
    <dbReference type="NCBI Taxonomy" id="568872"/>
    <lineage>
        <taxon>Bacteria</taxon>
        <taxon>Bacillati</taxon>
        <taxon>Actinomycetota</taxon>
        <taxon>Actinomycetes</taxon>
        <taxon>Micromonosporales</taxon>
        <taxon>Micromonosporaceae</taxon>
        <taxon>Micromonospora</taxon>
    </lineage>
</organism>
<dbReference type="SUPFAM" id="SSF47413">
    <property type="entry name" value="lambda repressor-like DNA-binding domains"/>
    <property type="match status" value="1"/>
</dbReference>
<keyword evidence="1" id="KW-0802">TPR repeat</keyword>
<dbReference type="AlphaFoldDB" id="A0A1C6SYB7"/>
<dbReference type="STRING" id="568872.GA0070624_5013"/>
<dbReference type="SMART" id="SM00028">
    <property type="entry name" value="TPR"/>
    <property type="match status" value="4"/>
</dbReference>